<evidence type="ECO:0000256" key="6">
    <source>
        <dbReference type="PROSITE-ProRule" id="PRU00169"/>
    </source>
</evidence>
<dbReference type="GO" id="GO:0006355">
    <property type="term" value="P:regulation of DNA-templated transcription"/>
    <property type="evidence" value="ECO:0007669"/>
    <property type="project" value="InterPro"/>
</dbReference>
<comment type="caution">
    <text evidence="10">The sequence shown here is derived from an EMBL/GenBank/DDBJ whole genome shotgun (WGS) entry which is preliminary data.</text>
</comment>
<sequence>MSGEKILLVEDEENIASLVSQYLSMQGYEIIKAADGDRALEICYESLPDLIILDLMLPIMDGWEVCRRLKKDPITKDIPIIILTARRDERDVIEGLELGADDYVKKPFSLAELHARIKTILRRAHPASPQNETIKLGKLELIADADILTYEDIKIVLTPIETELIKILMKNAPKIVSREQLLAKVWGTYLGETRTIDVHISRLRTKVKKAGLNFNLIETVRHRGYRLGGDINDEKH</sequence>
<keyword evidence="1 6" id="KW-0597">Phosphoprotein</keyword>
<dbReference type="RefSeq" id="WP_009202041.1">
    <property type="nucleotide sequence ID" value="NZ_ACJX03000001.1"/>
</dbReference>
<proteinExistence type="predicted"/>
<name>A0A0T5XAC5_9BACT</name>
<dbReference type="PANTHER" id="PTHR48111:SF1">
    <property type="entry name" value="TWO-COMPONENT RESPONSE REGULATOR ORR33"/>
    <property type="match status" value="1"/>
</dbReference>
<evidence type="ECO:0000256" key="5">
    <source>
        <dbReference type="ARBA" id="ARBA00023163"/>
    </source>
</evidence>
<organism evidence="10 11">
    <name type="scientific">Acetomicrobium hydrogeniformans ATCC BAA-1850</name>
    <dbReference type="NCBI Taxonomy" id="592015"/>
    <lineage>
        <taxon>Bacteria</taxon>
        <taxon>Thermotogati</taxon>
        <taxon>Synergistota</taxon>
        <taxon>Synergistia</taxon>
        <taxon>Synergistales</taxon>
        <taxon>Acetomicrobiaceae</taxon>
        <taxon>Acetomicrobium</taxon>
    </lineage>
</organism>
<reference evidence="11" key="1">
    <citation type="submission" date="2012-09" db="EMBL/GenBank/DDBJ databases">
        <authorList>
            <person name="Weinstock G."/>
            <person name="Sodergren E."/>
            <person name="Clifton S."/>
            <person name="Fulton L."/>
            <person name="Fulton B."/>
            <person name="Courtney L."/>
            <person name="Fronick C."/>
            <person name="Harrison M."/>
            <person name="Strong C."/>
            <person name="Farmer C."/>
            <person name="Delehaunty K."/>
            <person name="Markovic C."/>
            <person name="Hall O."/>
            <person name="Minx P."/>
            <person name="Tomlinson C."/>
            <person name="Mitreva M."/>
            <person name="Nelson J."/>
            <person name="Hou S."/>
            <person name="Wollam A."/>
            <person name="Pepin K.H."/>
            <person name="Johnson M."/>
            <person name="Bhonagiri V."/>
            <person name="Nash W.E."/>
            <person name="Suruliraj S."/>
            <person name="Warren W."/>
            <person name="Chinwalla A."/>
            <person name="Mardis E.R."/>
            <person name="Wilson R.K."/>
        </authorList>
    </citation>
    <scope>NUCLEOTIDE SEQUENCE [LARGE SCALE GENOMIC DNA]</scope>
    <source>
        <strain evidence="11">OS1</strain>
    </source>
</reference>
<dbReference type="SMART" id="SM00862">
    <property type="entry name" value="Trans_reg_C"/>
    <property type="match status" value="1"/>
</dbReference>
<dbReference type="Gene3D" id="3.40.50.2300">
    <property type="match status" value="1"/>
</dbReference>
<dbReference type="InterPro" id="IPR001867">
    <property type="entry name" value="OmpR/PhoB-type_DNA-bd"/>
</dbReference>
<evidence type="ECO:0000256" key="2">
    <source>
        <dbReference type="ARBA" id="ARBA00023012"/>
    </source>
</evidence>
<keyword evidence="3" id="KW-0805">Transcription regulation</keyword>
<dbReference type="GO" id="GO:0032993">
    <property type="term" value="C:protein-DNA complex"/>
    <property type="evidence" value="ECO:0007669"/>
    <property type="project" value="TreeGrafter"/>
</dbReference>
<evidence type="ECO:0000313" key="10">
    <source>
        <dbReference type="EMBL" id="KRT35323.1"/>
    </source>
</evidence>
<dbReference type="OrthoDB" id="3242at2"/>
<feature type="DNA-binding region" description="OmpR/PhoB-type" evidence="7">
    <location>
        <begin position="131"/>
        <end position="229"/>
    </location>
</feature>
<keyword evidence="2" id="KW-0902">Two-component regulatory system</keyword>
<dbReference type="SUPFAM" id="SSF46894">
    <property type="entry name" value="C-terminal effector domain of the bipartite response regulators"/>
    <property type="match status" value="1"/>
</dbReference>
<dbReference type="Proteomes" id="UP000005273">
    <property type="component" value="Unassembled WGS sequence"/>
</dbReference>
<evidence type="ECO:0000256" key="3">
    <source>
        <dbReference type="ARBA" id="ARBA00023015"/>
    </source>
</evidence>
<dbReference type="PANTHER" id="PTHR48111">
    <property type="entry name" value="REGULATOR OF RPOS"/>
    <property type="match status" value="1"/>
</dbReference>
<dbReference type="Pfam" id="PF00072">
    <property type="entry name" value="Response_reg"/>
    <property type="match status" value="1"/>
</dbReference>
<dbReference type="CDD" id="cd00383">
    <property type="entry name" value="trans_reg_C"/>
    <property type="match status" value="1"/>
</dbReference>
<keyword evidence="11" id="KW-1185">Reference proteome</keyword>
<evidence type="ECO:0000259" key="8">
    <source>
        <dbReference type="PROSITE" id="PS50110"/>
    </source>
</evidence>
<evidence type="ECO:0000256" key="7">
    <source>
        <dbReference type="PROSITE-ProRule" id="PRU01091"/>
    </source>
</evidence>
<dbReference type="InterPro" id="IPR036388">
    <property type="entry name" value="WH-like_DNA-bd_sf"/>
</dbReference>
<dbReference type="EMBL" id="ACJX03000001">
    <property type="protein sequence ID" value="KRT35323.1"/>
    <property type="molecule type" value="Genomic_DNA"/>
</dbReference>
<gene>
    <name evidence="10" type="ORF">HMPREF1705_04595</name>
</gene>
<dbReference type="GO" id="GO:0000976">
    <property type="term" value="F:transcription cis-regulatory region binding"/>
    <property type="evidence" value="ECO:0007669"/>
    <property type="project" value="TreeGrafter"/>
</dbReference>
<dbReference type="CDD" id="cd17574">
    <property type="entry name" value="REC_OmpR"/>
    <property type="match status" value="1"/>
</dbReference>
<dbReference type="InterPro" id="IPR011006">
    <property type="entry name" value="CheY-like_superfamily"/>
</dbReference>
<feature type="modified residue" description="4-aspartylphosphate" evidence="6">
    <location>
        <position position="54"/>
    </location>
</feature>
<dbReference type="InterPro" id="IPR039420">
    <property type="entry name" value="WalR-like"/>
</dbReference>
<dbReference type="SMART" id="SM00448">
    <property type="entry name" value="REC"/>
    <property type="match status" value="1"/>
</dbReference>
<dbReference type="eggNOG" id="COG0745">
    <property type="taxonomic scope" value="Bacteria"/>
</dbReference>
<dbReference type="Pfam" id="PF00486">
    <property type="entry name" value="Trans_reg_C"/>
    <property type="match status" value="1"/>
</dbReference>
<dbReference type="STRING" id="592015.HMPREF1705_04595"/>
<dbReference type="InterPro" id="IPR001789">
    <property type="entry name" value="Sig_transdc_resp-reg_receiver"/>
</dbReference>
<evidence type="ECO:0000259" key="9">
    <source>
        <dbReference type="PROSITE" id="PS51755"/>
    </source>
</evidence>
<dbReference type="Gene3D" id="1.10.10.10">
    <property type="entry name" value="Winged helix-like DNA-binding domain superfamily/Winged helix DNA-binding domain"/>
    <property type="match status" value="1"/>
</dbReference>
<dbReference type="SUPFAM" id="SSF52172">
    <property type="entry name" value="CheY-like"/>
    <property type="match status" value="1"/>
</dbReference>
<feature type="domain" description="OmpR/PhoB-type" evidence="9">
    <location>
        <begin position="131"/>
        <end position="229"/>
    </location>
</feature>
<dbReference type="PROSITE" id="PS51755">
    <property type="entry name" value="OMPR_PHOB"/>
    <property type="match status" value="1"/>
</dbReference>
<evidence type="ECO:0000256" key="1">
    <source>
        <dbReference type="ARBA" id="ARBA00022553"/>
    </source>
</evidence>
<keyword evidence="4 7" id="KW-0238">DNA-binding</keyword>
<accession>A0A0T5XAC5</accession>
<evidence type="ECO:0000313" key="11">
    <source>
        <dbReference type="Proteomes" id="UP000005273"/>
    </source>
</evidence>
<dbReference type="GO" id="GO:0000156">
    <property type="term" value="F:phosphorelay response regulator activity"/>
    <property type="evidence" value="ECO:0007669"/>
    <property type="project" value="TreeGrafter"/>
</dbReference>
<protein>
    <submittedName>
        <fullName evidence="10">Putative alkaline phosphatase synthesis transcriptional regulatory protein PhoP</fullName>
    </submittedName>
</protein>
<dbReference type="InterPro" id="IPR016032">
    <property type="entry name" value="Sig_transdc_resp-reg_C-effctor"/>
</dbReference>
<evidence type="ECO:0000256" key="4">
    <source>
        <dbReference type="ARBA" id="ARBA00023125"/>
    </source>
</evidence>
<feature type="domain" description="Response regulatory" evidence="8">
    <location>
        <begin position="5"/>
        <end position="121"/>
    </location>
</feature>
<keyword evidence="5" id="KW-0804">Transcription</keyword>
<dbReference type="FunFam" id="3.40.50.2300:FF:000001">
    <property type="entry name" value="DNA-binding response regulator PhoB"/>
    <property type="match status" value="1"/>
</dbReference>
<dbReference type="AlphaFoldDB" id="A0A0T5XAC5"/>
<dbReference type="GO" id="GO:0005829">
    <property type="term" value="C:cytosol"/>
    <property type="evidence" value="ECO:0007669"/>
    <property type="project" value="TreeGrafter"/>
</dbReference>
<dbReference type="Gene3D" id="6.10.250.690">
    <property type="match status" value="1"/>
</dbReference>
<dbReference type="PROSITE" id="PS50110">
    <property type="entry name" value="RESPONSE_REGULATORY"/>
    <property type="match status" value="1"/>
</dbReference>